<dbReference type="EMBL" id="HG994588">
    <property type="protein sequence ID" value="CAF3044558.1"/>
    <property type="molecule type" value="Genomic_DNA"/>
</dbReference>
<evidence type="ECO:0000256" key="1">
    <source>
        <dbReference type="SAM" id="MobiDB-lite"/>
    </source>
</evidence>
<feature type="region of interest" description="Disordered" evidence="1">
    <location>
        <begin position="156"/>
        <end position="186"/>
    </location>
</feature>
<feature type="compositionally biased region" description="Acidic residues" evidence="1">
    <location>
        <begin position="232"/>
        <end position="241"/>
    </location>
</feature>
<feature type="compositionally biased region" description="Low complexity" evidence="1">
    <location>
        <begin position="203"/>
        <end position="213"/>
    </location>
</feature>
<gene>
    <name evidence="2" type="ORF">LSAA_14964</name>
</gene>
<organism evidence="2 3">
    <name type="scientific">Lepeophtheirus salmonis</name>
    <name type="common">Salmon louse</name>
    <name type="synonym">Caligus salmonis</name>
    <dbReference type="NCBI Taxonomy" id="72036"/>
    <lineage>
        <taxon>Eukaryota</taxon>
        <taxon>Metazoa</taxon>
        <taxon>Ecdysozoa</taxon>
        <taxon>Arthropoda</taxon>
        <taxon>Crustacea</taxon>
        <taxon>Multicrustacea</taxon>
        <taxon>Hexanauplia</taxon>
        <taxon>Copepoda</taxon>
        <taxon>Siphonostomatoida</taxon>
        <taxon>Caligidae</taxon>
        <taxon>Lepeophtheirus</taxon>
    </lineage>
</organism>
<dbReference type="OrthoDB" id="6158299at2759"/>
<reference evidence="2" key="1">
    <citation type="submission" date="2021-02" db="EMBL/GenBank/DDBJ databases">
        <authorList>
            <person name="Bekaert M."/>
        </authorList>
    </citation>
    <scope>NUCLEOTIDE SEQUENCE</scope>
    <source>
        <strain evidence="2">IoA-00</strain>
    </source>
</reference>
<feature type="region of interest" description="Disordered" evidence="1">
    <location>
        <begin position="19"/>
        <end position="41"/>
    </location>
</feature>
<feature type="compositionally biased region" description="Basic and acidic residues" evidence="1">
    <location>
        <begin position="156"/>
        <end position="169"/>
    </location>
</feature>
<keyword evidence="3" id="KW-1185">Reference proteome</keyword>
<sequence length="352" mass="39324">MVKRFGIVKTLNERLSRDSISIDTNNNHQEESEEPPGGGILGSSSKIIHQNEYLSEKVVFLTEQLVDCRSCLLKTQKDLESLHYIKEQQFKSVVGQLLSFESGLRRKQRELCLAISQRDRVIREQSHIIRFLAGKSGLEGASGNIQELRNEALSKIPVLHEEGRQEERRRRSGREDEEENDSCHSSKKLSCIIETGSEHDSDSAIILDDSSGSPSSAKRISRSVSDVVVTKEEEEDNEDEEELHLLEGSLDSLLHTKQLLSSPQKRVTKPRDLKNKSHLKKSSDLSNAPLTPPSFLCHQQHNTTKISRDNETGSVICSIFNTDENDNESVGDMDGNVPNTPFTAAATTSSFA</sequence>
<evidence type="ECO:0000313" key="2">
    <source>
        <dbReference type="EMBL" id="CAF3044558.1"/>
    </source>
</evidence>
<accession>A0A7R8D9D7</accession>
<dbReference type="Proteomes" id="UP000675881">
    <property type="component" value="Chromosome 9"/>
</dbReference>
<feature type="region of interest" description="Disordered" evidence="1">
    <location>
        <begin position="258"/>
        <end position="296"/>
    </location>
</feature>
<evidence type="ECO:0000313" key="3">
    <source>
        <dbReference type="Proteomes" id="UP000675881"/>
    </source>
</evidence>
<dbReference type="AlphaFoldDB" id="A0A7R8D9D7"/>
<proteinExistence type="predicted"/>
<feature type="region of interest" description="Disordered" evidence="1">
    <location>
        <begin position="324"/>
        <end position="352"/>
    </location>
</feature>
<feature type="region of interest" description="Disordered" evidence="1">
    <location>
        <begin position="202"/>
        <end position="241"/>
    </location>
</feature>
<protein>
    <submittedName>
        <fullName evidence="2">(salmon louse) hypothetical protein</fullName>
    </submittedName>
</protein>
<feature type="compositionally biased region" description="Low complexity" evidence="1">
    <location>
        <begin position="340"/>
        <end position="352"/>
    </location>
</feature>
<name>A0A7R8D9D7_LEPSM</name>